<accession>A0AAP0N2K5</accession>
<comment type="caution">
    <text evidence="2">The sequence shown here is derived from an EMBL/GenBank/DDBJ whole genome shotgun (WGS) entry which is preliminary data.</text>
</comment>
<evidence type="ECO:0000313" key="2">
    <source>
        <dbReference type="EMBL" id="KAK9230122.1"/>
    </source>
</evidence>
<evidence type="ECO:0008006" key="4">
    <source>
        <dbReference type="Google" id="ProtNLM"/>
    </source>
</evidence>
<reference evidence="2 3" key="1">
    <citation type="submission" date="2024-05" db="EMBL/GenBank/DDBJ databases">
        <title>Haplotype-resolved chromosome-level genome assembly of Huyou (Citrus changshanensis).</title>
        <authorList>
            <person name="Miao C."/>
            <person name="Chen W."/>
            <person name="Wu Y."/>
            <person name="Wang L."/>
            <person name="Zhao S."/>
            <person name="Grierson D."/>
            <person name="Xu C."/>
            <person name="Chen K."/>
        </authorList>
    </citation>
    <scope>NUCLEOTIDE SEQUENCE [LARGE SCALE GENOMIC DNA]</scope>
    <source>
        <strain evidence="2">01-14</strain>
        <tissue evidence="2">Leaf</tissue>
    </source>
</reference>
<evidence type="ECO:0000256" key="1">
    <source>
        <dbReference type="SAM" id="MobiDB-lite"/>
    </source>
</evidence>
<proteinExistence type="predicted"/>
<organism evidence="2 3">
    <name type="scientific">Citrus x changshan-huyou</name>
    <dbReference type="NCBI Taxonomy" id="2935761"/>
    <lineage>
        <taxon>Eukaryota</taxon>
        <taxon>Viridiplantae</taxon>
        <taxon>Streptophyta</taxon>
        <taxon>Embryophyta</taxon>
        <taxon>Tracheophyta</taxon>
        <taxon>Spermatophyta</taxon>
        <taxon>Magnoliopsida</taxon>
        <taxon>eudicotyledons</taxon>
        <taxon>Gunneridae</taxon>
        <taxon>Pentapetalae</taxon>
        <taxon>rosids</taxon>
        <taxon>malvids</taxon>
        <taxon>Sapindales</taxon>
        <taxon>Rutaceae</taxon>
        <taxon>Aurantioideae</taxon>
        <taxon>Citrus</taxon>
    </lineage>
</organism>
<dbReference type="AlphaFoldDB" id="A0AAP0N2K5"/>
<gene>
    <name evidence="2" type="ORF">WN944_023089</name>
</gene>
<feature type="region of interest" description="Disordered" evidence="1">
    <location>
        <begin position="56"/>
        <end position="89"/>
    </location>
</feature>
<dbReference type="Proteomes" id="UP001428341">
    <property type="component" value="Unassembled WGS sequence"/>
</dbReference>
<dbReference type="PANTHER" id="PTHR31973">
    <property type="entry name" value="POLYPROTEIN, PUTATIVE-RELATED"/>
    <property type="match status" value="1"/>
</dbReference>
<dbReference type="PANTHER" id="PTHR31973:SF195">
    <property type="entry name" value="MUDR FAMILY TRANSPOSASE"/>
    <property type="match status" value="1"/>
</dbReference>
<dbReference type="EMBL" id="JBCGBO010000001">
    <property type="protein sequence ID" value="KAK9230122.1"/>
    <property type="molecule type" value="Genomic_DNA"/>
</dbReference>
<keyword evidence="3" id="KW-1185">Reference proteome</keyword>
<evidence type="ECO:0000313" key="3">
    <source>
        <dbReference type="Proteomes" id="UP001428341"/>
    </source>
</evidence>
<name>A0AAP0N2K5_9ROSI</name>
<protein>
    <recommendedName>
        <fullName evidence="4">MULE transposase domain-containing protein</fullName>
    </recommendedName>
</protein>
<sequence length="304" mass="34209">MGDNLLLGKLLLRDKLLLGADEYDEDALLSDCLNRNDCNDDDINAEVMQVEIDGTVKAPLVDEDNEGTDETKVDSDSNGSLSNDNKEVKGIVDSSNDDIELGTVKLTNYIQQHEYKLGADGKNKLKLGHMFRDIAHFKEILHEVATKIKSQVTVDPNVKIDLLKNFIKETYGLKIKNMTLYRATTKARIEVFGDHLKGYQKLFKYVAAIHKTNPGAICKVLCDVVSILDKGKYSRVLLATVGMDGNNGIVPLAICVYEIENMETWEWFMEHLHSYLDDERHTELTTMHRSASTTGYYLTETNLA</sequence>